<dbReference type="SUPFAM" id="SSF48452">
    <property type="entry name" value="TPR-like"/>
    <property type="match status" value="2"/>
</dbReference>
<evidence type="ECO:0000256" key="1">
    <source>
        <dbReference type="ARBA" id="ARBA00022679"/>
    </source>
</evidence>
<dbReference type="Gene3D" id="1.10.510.10">
    <property type="entry name" value="Transferase(Phosphotransferase) domain 1"/>
    <property type="match status" value="1"/>
</dbReference>
<evidence type="ECO:0000313" key="10">
    <source>
        <dbReference type="EMBL" id="MFK2879803.1"/>
    </source>
</evidence>
<dbReference type="SUPFAM" id="SSF56112">
    <property type="entry name" value="Protein kinase-like (PK-like)"/>
    <property type="match status" value="1"/>
</dbReference>
<dbReference type="EMBL" id="JADIKK010000007">
    <property type="protein sequence ID" value="MFK2875784.1"/>
    <property type="molecule type" value="Genomic_DNA"/>
</dbReference>
<name>A0ABW8J0Q2_9GAMM</name>
<evidence type="ECO:0000256" key="2">
    <source>
        <dbReference type="ARBA" id="ARBA00022741"/>
    </source>
</evidence>
<keyword evidence="4 5" id="KW-0067">ATP-binding</keyword>
<evidence type="ECO:0000256" key="5">
    <source>
        <dbReference type="PROSITE-ProRule" id="PRU10141"/>
    </source>
</evidence>
<sequence length="943" mass="102342">MSIDFIQRWHEAEPLLDRLLELPATEQADWLCRNCEDATLRVLVTQALSQVPIAEVLERGVAQWMPASVGYSADNLPVIPGYRLLRFVGAGGMASVFEAERELPGAPQKVALKLLRIDVHDAEEQRRFLREQSILARLQHPHIAQLLDAGFTPTGTPFLALEFVASGNLVQYCEKRGIDVRGRLALFIDVSKAVEHAHRSLIVHRDLKPSNVLIGEDGCVKLVDFGIAKLIAGEGESVQTRTEMRRLTRAYAAPEQIIGHATTTLVDVYALGVLLAEILSGLQPRRLDNYVVAATPVFDDGQLRQRLGVDLYAVVHEATRPDPTRRYASAAALREDIERYLDGKPLHARADTFAYRALTFTKRHALAVSASIVMVMLLAGATAAGLYESYLARHAAKDAHAQALAAQSEAQREDALKSFMEGLFDNVSHGAEASAEVLLAQGRDRADHDFAKQPALHVEILALIGDLERRSGHADRAQQPLEEAASLAQAQFGATDRRTLHVEYLLAEEADELGHVRSGRLRLQNAIEAFQSGPDHNSPEEVQALAWLAGLDERLGESEKAIDIGTKSVALAHRILPTGSDALTEAITNLGWIWMDAGHPDRAEPLLREALARKRARFGARHPQVADAMTLLTTALLPLGRYGESEMLMRSALGIDESAYASPNAHVAGDLNNLANVLVREGKFSEAGAFYEKSLELDGKLAAASSLGEAITLGHLAHVRFSQGSYADAETGLRDAINRKQRLLGKDYGDNGQSGDSASLAEILMARGRIGEAKGMASHAFAESRQRHRGAHPDVAFALTVEAEIAAAGGARERAATFASEAAAMYAALADQSSENAIRARILYGETLRSLGHCMEAKREFEGAFAAANMITPKKASLIAHIDADLAGTEALLGDRTAAERLHTEAETLLAGIGNEQNSERDATIRILAANREPPIRFAYLPL</sequence>
<comment type="caution">
    <text evidence="8">The sequence shown here is derived from an EMBL/GenBank/DDBJ whole genome shotgun (WGS) entry which is preliminary data.</text>
</comment>
<evidence type="ECO:0000313" key="9">
    <source>
        <dbReference type="EMBL" id="MFK2876238.1"/>
    </source>
</evidence>
<keyword evidence="3 8" id="KW-0418">Kinase</keyword>
<dbReference type="SMART" id="SM00220">
    <property type="entry name" value="S_TKc"/>
    <property type="match status" value="1"/>
</dbReference>
<evidence type="ECO:0000313" key="8">
    <source>
        <dbReference type="EMBL" id="MFK2875784.1"/>
    </source>
</evidence>
<proteinExistence type="predicted"/>
<dbReference type="PROSITE" id="PS00107">
    <property type="entry name" value="PROTEIN_KINASE_ATP"/>
    <property type="match status" value="1"/>
</dbReference>
<dbReference type="InterPro" id="IPR000719">
    <property type="entry name" value="Prot_kinase_dom"/>
</dbReference>
<dbReference type="InterPro" id="IPR011009">
    <property type="entry name" value="Kinase-like_dom_sf"/>
</dbReference>
<dbReference type="RefSeq" id="WP_404611859.1">
    <property type="nucleotide sequence ID" value="NZ_JADIKK010000007.1"/>
</dbReference>
<dbReference type="SMART" id="SM00028">
    <property type="entry name" value="TPR"/>
    <property type="match status" value="3"/>
</dbReference>
<dbReference type="Gene3D" id="1.25.40.10">
    <property type="entry name" value="Tetratricopeptide repeat domain"/>
    <property type="match status" value="2"/>
</dbReference>
<dbReference type="PROSITE" id="PS00108">
    <property type="entry name" value="PROTEIN_KINASE_ST"/>
    <property type="match status" value="1"/>
</dbReference>
<evidence type="ECO:0000256" key="6">
    <source>
        <dbReference type="SAM" id="Phobius"/>
    </source>
</evidence>
<keyword evidence="11" id="KW-1185">Reference proteome</keyword>
<dbReference type="PANTHER" id="PTHR43289">
    <property type="entry name" value="MITOGEN-ACTIVATED PROTEIN KINASE KINASE KINASE 20-RELATED"/>
    <property type="match status" value="1"/>
</dbReference>
<dbReference type="GO" id="GO:0016301">
    <property type="term" value="F:kinase activity"/>
    <property type="evidence" value="ECO:0007669"/>
    <property type="project" value="UniProtKB-KW"/>
</dbReference>
<dbReference type="Gene3D" id="3.30.200.20">
    <property type="entry name" value="Phosphorylase Kinase, domain 1"/>
    <property type="match status" value="1"/>
</dbReference>
<dbReference type="PROSITE" id="PS50011">
    <property type="entry name" value="PROTEIN_KINASE_DOM"/>
    <property type="match status" value="1"/>
</dbReference>
<dbReference type="Pfam" id="PF13374">
    <property type="entry name" value="TPR_10"/>
    <property type="match status" value="1"/>
</dbReference>
<dbReference type="Pfam" id="PF13424">
    <property type="entry name" value="TPR_12"/>
    <property type="match status" value="1"/>
</dbReference>
<dbReference type="PANTHER" id="PTHR43289:SF6">
    <property type="entry name" value="SERINE_THREONINE-PROTEIN KINASE NEKL-3"/>
    <property type="match status" value="1"/>
</dbReference>
<evidence type="ECO:0000256" key="4">
    <source>
        <dbReference type="ARBA" id="ARBA00022840"/>
    </source>
</evidence>
<keyword evidence="6" id="KW-0472">Membrane</keyword>
<feature type="transmembrane region" description="Helical" evidence="6">
    <location>
        <begin position="365"/>
        <end position="387"/>
    </location>
</feature>
<evidence type="ECO:0000256" key="3">
    <source>
        <dbReference type="ARBA" id="ARBA00022777"/>
    </source>
</evidence>
<organism evidence="8 11">
    <name type="scientific">Rhodanobacter hydrolyticus</name>
    <dbReference type="NCBI Taxonomy" id="2250595"/>
    <lineage>
        <taxon>Bacteria</taxon>
        <taxon>Pseudomonadati</taxon>
        <taxon>Pseudomonadota</taxon>
        <taxon>Gammaproteobacteria</taxon>
        <taxon>Lysobacterales</taxon>
        <taxon>Rhodanobacteraceae</taxon>
        <taxon>Rhodanobacter</taxon>
    </lineage>
</organism>
<dbReference type="EMBL" id="JADIKK010000008">
    <property type="protein sequence ID" value="MFK2876238.1"/>
    <property type="molecule type" value="Genomic_DNA"/>
</dbReference>
<dbReference type="Proteomes" id="UP001620339">
    <property type="component" value="Unassembled WGS sequence"/>
</dbReference>
<dbReference type="InterPro" id="IPR019734">
    <property type="entry name" value="TPR_rpt"/>
</dbReference>
<dbReference type="InterPro" id="IPR008271">
    <property type="entry name" value="Ser/Thr_kinase_AS"/>
</dbReference>
<feature type="domain" description="Protein kinase" evidence="7">
    <location>
        <begin position="82"/>
        <end position="341"/>
    </location>
</feature>
<reference evidence="8 11" key="1">
    <citation type="submission" date="2020-10" db="EMBL/GenBank/DDBJ databases">
        <title>Phylogeny of dyella-like bacteria.</title>
        <authorList>
            <person name="Fu J."/>
        </authorList>
    </citation>
    <scope>NUCLEOTIDE SEQUENCE [LARGE SCALE GENOMIC DNA]</scope>
    <source>
        <strain evidence="8 11">KACC 19113</strain>
    </source>
</reference>
<gene>
    <name evidence="8" type="ORF">ISP25_01690</name>
    <name evidence="9" type="ORF">ISP25_04050</name>
    <name evidence="10" type="ORF">ISP25_22310</name>
</gene>
<dbReference type="InterPro" id="IPR011990">
    <property type="entry name" value="TPR-like_helical_dom_sf"/>
</dbReference>
<dbReference type="CDD" id="cd14014">
    <property type="entry name" value="STKc_PknB_like"/>
    <property type="match status" value="1"/>
</dbReference>
<evidence type="ECO:0000313" key="11">
    <source>
        <dbReference type="Proteomes" id="UP001620339"/>
    </source>
</evidence>
<dbReference type="InterPro" id="IPR017441">
    <property type="entry name" value="Protein_kinase_ATP_BS"/>
</dbReference>
<dbReference type="Pfam" id="PF00069">
    <property type="entry name" value="Pkinase"/>
    <property type="match status" value="1"/>
</dbReference>
<keyword evidence="2 5" id="KW-0547">Nucleotide-binding</keyword>
<feature type="binding site" evidence="5">
    <location>
        <position position="113"/>
    </location>
    <ligand>
        <name>ATP</name>
        <dbReference type="ChEBI" id="CHEBI:30616"/>
    </ligand>
</feature>
<keyword evidence="6" id="KW-0812">Transmembrane</keyword>
<keyword evidence="1" id="KW-0808">Transferase</keyword>
<protein>
    <submittedName>
        <fullName evidence="8">Protein kinase</fullName>
    </submittedName>
</protein>
<evidence type="ECO:0000259" key="7">
    <source>
        <dbReference type="PROSITE" id="PS50011"/>
    </source>
</evidence>
<keyword evidence="6" id="KW-1133">Transmembrane helix</keyword>
<dbReference type="EMBL" id="JADIKK010000008">
    <property type="protein sequence ID" value="MFK2879803.1"/>
    <property type="molecule type" value="Genomic_DNA"/>
</dbReference>
<accession>A0ABW8J0Q2</accession>